<dbReference type="InterPro" id="IPR015424">
    <property type="entry name" value="PyrdxlP-dep_Trfase"/>
</dbReference>
<keyword evidence="3" id="KW-0808">Transferase</keyword>
<dbReference type="Pfam" id="PF00266">
    <property type="entry name" value="Aminotran_5"/>
    <property type="match status" value="1"/>
</dbReference>
<proteinExistence type="predicted"/>
<protein>
    <submittedName>
        <fullName evidence="3">Probable aminotransferase</fullName>
    </submittedName>
</protein>
<keyword evidence="3" id="KW-0032">Aminotransferase</keyword>
<dbReference type="NCBIfam" id="TIGR01976">
    <property type="entry name" value="am_tr_V_VC1184"/>
    <property type="match status" value="1"/>
</dbReference>
<dbReference type="RefSeq" id="WP_024350450.1">
    <property type="nucleotide sequence ID" value="NZ_BBWN01000016.1"/>
</dbReference>
<dbReference type="PANTHER" id="PTHR43586:SF21">
    <property type="entry name" value="PYRIDOXAL PHOSPHATE (PLP)-DEPENDENT ASPARTATE AMINOTRANSFERASE SUPERFAMILY"/>
    <property type="match status" value="1"/>
</dbReference>
<dbReference type="SUPFAM" id="SSF53383">
    <property type="entry name" value="PLP-dependent transferases"/>
    <property type="match status" value="1"/>
</dbReference>
<dbReference type="InterPro" id="IPR015422">
    <property type="entry name" value="PyrdxlP-dep_Trfase_small"/>
</dbReference>
<accession>A0A0N7KXG3</accession>
<organism evidence="3">
    <name type="scientific">Aurantimonas coralicida</name>
    <dbReference type="NCBI Taxonomy" id="182270"/>
    <lineage>
        <taxon>Bacteria</taxon>
        <taxon>Pseudomonadati</taxon>
        <taxon>Pseudomonadota</taxon>
        <taxon>Alphaproteobacteria</taxon>
        <taxon>Hyphomicrobiales</taxon>
        <taxon>Aurantimonadaceae</taxon>
        <taxon>Aurantimonas</taxon>
    </lineage>
</organism>
<evidence type="ECO:0000259" key="2">
    <source>
        <dbReference type="Pfam" id="PF00266"/>
    </source>
</evidence>
<dbReference type="PANTHER" id="PTHR43586">
    <property type="entry name" value="CYSTEINE DESULFURASE"/>
    <property type="match status" value="1"/>
</dbReference>
<name>A0A0N7KXG3_9HYPH</name>
<dbReference type="EMBL" id="LC066374">
    <property type="protein sequence ID" value="BAT26841.1"/>
    <property type="molecule type" value="Genomic_DNA"/>
</dbReference>
<dbReference type="GO" id="GO:0008483">
    <property type="term" value="F:transaminase activity"/>
    <property type="evidence" value="ECO:0007669"/>
    <property type="project" value="UniProtKB-KW"/>
</dbReference>
<evidence type="ECO:0000256" key="1">
    <source>
        <dbReference type="ARBA" id="ARBA00022898"/>
    </source>
</evidence>
<evidence type="ECO:0000313" key="3">
    <source>
        <dbReference type="EMBL" id="BAT26841.1"/>
    </source>
</evidence>
<sequence length="406" mass="44462">MALDMDFVRRQFPALSGDWVFMDNAGGSQVLSRVADRISDYLLTSNVQTGATYAPSQRSTERVREARNAFARYLNAADAGEIVMGASTTMLIRVLSEAMSGSLSAGDEIIVTNTDHEANIGPWLKHDARGIVIRFWNCNPETLELDLDDLKALMSERTKLVCVTHASNIFGTINPIAEISEIAHAGGAQVCVDGVAYAPHRAVDVQALGADYYIFSAYKVFGPHVGVMWGRRDRLLELDNIYHFFFGKDAVPHKLEPGNINYELAHGSVGAIDYVEELGVMAGATAGRAAIEAGFRDIAEQERAITARLLDFLGSRNSIRIVGRNWSAVEDRVATISFIAGDRDSKAIVDQVDPHMIGIRHGDFYAKRLIQDLGLAPQNGVVRVSMVHYNTLDEVDRLIAALEPAL</sequence>
<dbReference type="AlphaFoldDB" id="A0A0N7KXG3"/>
<dbReference type="InterPro" id="IPR000192">
    <property type="entry name" value="Aminotrans_V_dom"/>
</dbReference>
<feature type="domain" description="Aminotransferase class V" evidence="2">
    <location>
        <begin position="20"/>
        <end position="398"/>
    </location>
</feature>
<reference evidence="3" key="1">
    <citation type="journal article" date="2015" name="Proc. Natl. Acad. Sci. U.S.A.">
        <title>Bacterial clade with the ribosomal RNA operon on a small plasmid rather than the chromosome.</title>
        <authorList>
            <person name="Anda M."/>
            <person name="Ohtsubo Y."/>
            <person name="Okubo T."/>
            <person name="Sugawara M."/>
            <person name="Nagata Y."/>
            <person name="Tsuda M."/>
            <person name="Minamisawa K."/>
            <person name="Mitsui H."/>
        </authorList>
    </citation>
    <scope>NUCLEOTIDE SEQUENCE</scope>
    <source>
        <strain evidence="3">DSM 14790</strain>
    </source>
</reference>
<dbReference type="Gene3D" id="3.90.1150.10">
    <property type="entry name" value="Aspartate Aminotransferase, domain 1"/>
    <property type="match status" value="1"/>
</dbReference>
<dbReference type="Gene3D" id="3.40.640.10">
    <property type="entry name" value="Type I PLP-dependent aspartate aminotransferase-like (Major domain)"/>
    <property type="match status" value="1"/>
</dbReference>
<dbReference type="InterPro" id="IPR011340">
    <property type="entry name" value="Cys_dSase-rel"/>
</dbReference>
<dbReference type="InterPro" id="IPR015421">
    <property type="entry name" value="PyrdxlP-dep_Trfase_major"/>
</dbReference>
<keyword evidence="1" id="KW-0663">Pyridoxal phosphate</keyword>